<dbReference type="EMBL" id="CP042276">
    <property type="protein sequence ID" value="QDY97760.1"/>
    <property type="molecule type" value="Genomic_DNA"/>
</dbReference>
<dbReference type="Gene3D" id="1.10.357.10">
    <property type="entry name" value="Tetracycline Repressor, domain 2"/>
    <property type="match status" value="1"/>
</dbReference>
<dbReference type="GO" id="GO:0000976">
    <property type="term" value="F:transcription cis-regulatory region binding"/>
    <property type="evidence" value="ECO:0007669"/>
    <property type="project" value="TreeGrafter"/>
</dbReference>
<evidence type="ECO:0000313" key="4">
    <source>
        <dbReference type="EMBL" id="QDY97760.1"/>
    </source>
</evidence>
<sequence>MFFEHGYAAASIDAVIERIGGSKRNIYTTFGSKEGLFTALVSENAEQIFGPLLTAGPVRKGLEETLTDFATRLLNIFMSRRMIGVYRVVVSEASRLPDLAANFYRNGPDRGADWVADILKEAQGRGEIHVDDPKSAAQQFIGILRGNLYMEIVLGLRKPLDPEEIARAAGSAVDLFLNGVKARI</sequence>
<organism evidence="4 5">
    <name type="scientific">Agrobacterium tumefaciens</name>
    <dbReference type="NCBI Taxonomy" id="358"/>
    <lineage>
        <taxon>Bacteria</taxon>
        <taxon>Pseudomonadati</taxon>
        <taxon>Pseudomonadota</taxon>
        <taxon>Alphaproteobacteria</taxon>
        <taxon>Hyphomicrobiales</taxon>
        <taxon>Rhizobiaceae</taxon>
        <taxon>Rhizobium/Agrobacterium group</taxon>
        <taxon>Agrobacterium</taxon>
        <taxon>Agrobacterium tumefaciens complex</taxon>
    </lineage>
</organism>
<dbReference type="RefSeq" id="WP_099086684.1">
    <property type="nucleotide sequence ID" value="NZ_CP042276.1"/>
</dbReference>
<accession>A0AAP9EA08</accession>
<dbReference type="PANTHER" id="PTHR30055">
    <property type="entry name" value="HTH-TYPE TRANSCRIPTIONAL REGULATOR RUTR"/>
    <property type="match status" value="1"/>
</dbReference>
<dbReference type="PANTHER" id="PTHR30055:SF146">
    <property type="entry name" value="HTH-TYPE TRANSCRIPTIONAL DUAL REGULATOR CECR"/>
    <property type="match status" value="1"/>
</dbReference>
<evidence type="ECO:0000256" key="2">
    <source>
        <dbReference type="PROSITE-ProRule" id="PRU00335"/>
    </source>
</evidence>
<dbReference type="InterPro" id="IPR050109">
    <property type="entry name" value="HTH-type_TetR-like_transc_reg"/>
</dbReference>
<evidence type="ECO:0000313" key="5">
    <source>
        <dbReference type="Proteomes" id="UP000222296"/>
    </source>
</evidence>
<dbReference type="GO" id="GO:0003700">
    <property type="term" value="F:DNA-binding transcription factor activity"/>
    <property type="evidence" value="ECO:0007669"/>
    <property type="project" value="TreeGrafter"/>
</dbReference>
<name>A0AAP9EA08_AGRTU</name>
<dbReference type="Pfam" id="PF14246">
    <property type="entry name" value="TetR_C_7"/>
    <property type="match status" value="1"/>
</dbReference>
<feature type="DNA-binding region" description="H-T-H motif" evidence="2">
    <location>
        <begin position="11"/>
        <end position="30"/>
    </location>
</feature>
<dbReference type="PROSITE" id="PS50977">
    <property type="entry name" value="HTH_TETR_2"/>
    <property type="match status" value="1"/>
</dbReference>
<keyword evidence="4" id="KW-0614">Plasmid</keyword>
<feature type="domain" description="HTH tetR-type" evidence="3">
    <location>
        <begin position="1"/>
        <end position="48"/>
    </location>
</feature>
<dbReference type="InterPro" id="IPR001647">
    <property type="entry name" value="HTH_TetR"/>
</dbReference>
<proteinExistence type="predicted"/>
<dbReference type="InterPro" id="IPR009057">
    <property type="entry name" value="Homeodomain-like_sf"/>
</dbReference>
<dbReference type="SUPFAM" id="SSF46689">
    <property type="entry name" value="Homeodomain-like"/>
    <property type="match status" value="1"/>
</dbReference>
<gene>
    <name evidence="4" type="ORF">CG010_026870</name>
</gene>
<evidence type="ECO:0000256" key="1">
    <source>
        <dbReference type="ARBA" id="ARBA00023125"/>
    </source>
</evidence>
<dbReference type="Pfam" id="PF00440">
    <property type="entry name" value="TetR_N"/>
    <property type="match status" value="1"/>
</dbReference>
<keyword evidence="1 2" id="KW-0238">DNA-binding</keyword>
<reference evidence="4 5" key="1">
    <citation type="journal article" date="2017" name="Genome Announc.">
        <title>Draft Genome Sequence of Agrobacterium tumefaciens Biovar 1 Strain 186, Isolated from Walnut.</title>
        <authorList>
            <person name="Poret-Peterson A.T."/>
            <person name="Bhatnagar S."/>
            <person name="McClean A.E."/>
            <person name="Kluepfel D.A."/>
        </authorList>
    </citation>
    <scope>NUCLEOTIDE SEQUENCE [LARGE SCALE GENOMIC DNA]</scope>
    <source>
        <strain evidence="4 5">186</strain>
    </source>
</reference>
<dbReference type="InterPro" id="IPR039536">
    <property type="entry name" value="TetR_C_Proteobacteria"/>
</dbReference>
<dbReference type="Proteomes" id="UP000222296">
    <property type="component" value="Plasmid pAt"/>
</dbReference>
<protein>
    <submittedName>
        <fullName evidence="4">TetR/AcrR family transcriptional regulator</fullName>
    </submittedName>
</protein>
<evidence type="ECO:0000259" key="3">
    <source>
        <dbReference type="PROSITE" id="PS50977"/>
    </source>
</evidence>
<dbReference type="SUPFAM" id="SSF48498">
    <property type="entry name" value="Tetracyclin repressor-like, C-terminal domain"/>
    <property type="match status" value="1"/>
</dbReference>
<dbReference type="AlphaFoldDB" id="A0AAP9EA08"/>
<geneLocation type="plasmid" evidence="5">
    <name>pat</name>
</geneLocation>
<dbReference type="Gene3D" id="1.10.10.60">
    <property type="entry name" value="Homeodomain-like"/>
    <property type="match status" value="1"/>
</dbReference>
<dbReference type="InterPro" id="IPR036271">
    <property type="entry name" value="Tet_transcr_reg_TetR-rel_C_sf"/>
</dbReference>